<comment type="caution">
    <text evidence="1">The sequence shown here is derived from an EMBL/GenBank/DDBJ whole genome shotgun (WGS) entry which is preliminary data.</text>
</comment>
<evidence type="ECO:0000313" key="2">
    <source>
        <dbReference type="Proteomes" id="UP001148838"/>
    </source>
</evidence>
<keyword evidence="2" id="KW-1185">Reference proteome</keyword>
<accession>A0ABQ8ST15</accession>
<sequence length="72" mass="7660">MAGLCEGGNEPSGSLKAISHQDGLVLVGGSLVFDHDPIPEAQAPLHSAWTRRKSITGNYYLTDLIKTALVQL</sequence>
<name>A0ABQ8ST15_PERAM</name>
<dbReference type="Proteomes" id="UP001148838">
    <property type="component" value="Unassembled WGS sequence"/>
</dbReference>
<evidence type="ECO:0000313" key="1">
    <source>
        <dbReference type="EMBL" id="KAJ4436575.1"/>
    </source>
</evidence>
<protein>
    <submittedName>
        <fullName evidence="1">Uncharacterized protein</fullName>
    </submittedName>
</protein>
<gene>
    <name evidence="1" type="ORF">ANN_16608</name>
</gene>
<dbReference type="EMBL" id="JAJSOF020000021">
    <property type="protein sequence ID" value="KAJ4436575.1"/>
    <property type="molecule type" value="Genomic_DNA"/>
</dbReference>
<reference evidence="1 2" key="1">
    <citation type="journal article" date="2022" name="Allergy">
        <title>Genome assembly and annotation of Periplaneta americana reveal a comprehensive cockroach allergen profile.</title>
        <authorList>
            <person name="Wang L."/>
            <person name="Xiong Q."/>
            <person name="Saelim N."/>
            <person name="Wang L."/>
            <person name="Nong W."/>
            <person name="Wan A.T."/>
            <person name="Shi M."/>
            <person name="Liu X."/>
            <person name="Cao Q."/>
            <person name="Hui J.H.L."/>
            <person name="Sookrung N."/>
            <person name="Leung T.F."/>
            <person name="Tungtrongchitr A."/>
            <person name="Tsui S.K.W."/>
        </authorList>
    </citation>
    <scope>NUCLEOTIDE SEQUENCE [LARGE SCALE GENOMIC DNA]</scope>
    <source>
        <strain evidence="1">PWHHKU_190912</strain>
    </source>
</reference>
<organism evidence="1 2">
    <name type="scientific">Periplaneta americana</name>
    <name type="common">American cockroach</name>
    <name type="synonym">Blatta americana</name>
    <dbReference type="NCBI Taxonomy" id="6978"/>
    <lineage>
        <taxon>Eukaryota</taxon>
        <taxon>Metazoa</taxon>
        <taxon>Ecdysozoa</taxon>
        <taxon>Arthropoda</taxon>
        <taxon>Hexapoda</taxon>
        <taxon>Insecta</taxon>
        <taxon>Pterygota</taxon>
        <taxon>Neoptera</taxon>
        <taxon>Polyneoptera</taxon>
        <taxon>Dictyoptera</taxon>
        <taxon>Blattodea</taxon>
        <taxon>Blattoidea</taxon>
        <taxon>Blattidae</taxon>
        <taxon>Blattinae</taxon>
        <taxon>Periplaneta</taxon>
    </lineage>
</organism>
<proteinExistence type="predicted"/>